<sequence>MAFQKRVKSLRDSCGLAFSLRFGCIHSLAGHWLNVILALAIFPTIPDNRCLCSGVCIVEVHDIDSVKRKLETGKWSDRR</sequence>
<accession>A0AAV7J4D5</accession>
<comment type="caution">
    <text evidence="1">The sequence shown here is derived from an EMBL/GenBank/DDBJ whole genome shotgun (WGS) entry which is preliminary data.</text>
</comment>
<proteinExistence type="predicted"/>
<dbReference type="EMBL" id="JAHXZJ010000001">
    <property type="protein sequence ID" value="KAH0566647.1"/>
    <property type="molecule type" value="Genomic_DNA"/>
</dbReference>
<keyword evidence="2" id="KW-1185">Reference proteome</keyword>
<evidence type="ECO:0000313" key="2">
    <source>
        <dbReference type="Proteomes" id="UP000826195"/>
    </source>
</evidence>
<name>A0AAV7J4D5_COTGL</name>
<dbReference type="AlphaFoldDB" id="A0AAV7J4D5"/>
<evidence type="ECO:0000313" key="1">
    <source>
        <dbReference type="EMBL" id="KAH0566647.1"/>
    </source>
</evidence>
<gene>
    <name evidence="1" type="ORF">KQX54_002871</name>
</gene>
<reference evidence="1 2" key="1">
    <citation type="journal article" date="2021" name="J. Hered.">
        <title>A chromosome-level genome assembly of the parasitoid wasp, Cotesia glomerata (Hymenoptera: Braconidae).</title>
        <authorList>
            <person name="Pinto B.J."/>
            <person name="Weis J.J."/>
            <person name="Gamble T."/>
            <person name="Ode P.J."/>
            <person name="Paul R."/>
            <person name="Zaspel J.M."/>
        </authorList>
    </citation>
    <scope>NUCLEOTIDE SEQUENCE [LARGE SCALE GENOMIC DNA]</scope>
    <source>
        <strain evidence="1">CgM1</strain>
    </source>
</reference>
<protein>
    <submittedName>
        <fullName evidence="1">Uncharacterized protein</fullName>
    </submittedName>
</protein>
<dbReference type="Proteomes" id="UP000826195">
    <property type="component" value="Unassembled WGS sequence"/>
</dbReference>
<organism evidence="1 2">
    <name type="scientific">Cotesia glomerata</name>
    <name type="common">Lepidopteran parasitic wasp</name>
    <name type="synonym">Apanteles glomeratus</name>
    <dbReference type="NCBI Taxonomy" id="32391"/>
    <lineage>
        <taxon>Eukaryota</taxon>
        <taxon>Metazoa</taxon>
        <taxon>Ecdysozoa</taxon>
        <taxon>Arthropoda</taxon>
        <taxon>Hexapoda</taxon>
        <taxon>Insecta</taxon>
        <taxon>Pterygota</taxon>
        <taxon>Neoptera</taxon>
        <taxon>Endopterygota</taxon>
        <taxon>Hymenoptera</taxon>
        <taxon>Apocrita</taxon>
        <taxon>Ichneumonoidea</taxon>
        <taxon>Braconidae</taxon>
        <taxon>Microgastrinae</taxon>
        <taxon>Cotesia</taxon>
    </lineage>
</organism>